<dbReference type="AlphaFoldDB" id="A0AAD7IWU0"/>
<evidence type="ECO:0000313" key="2">
    <source>
        <dbReference type="Proteomes" id="UP001215598"/>
    </source>
</evidence>
<organism evidence="1 2">
    <name type="scientific">Mycena metata</name>
    <dbReference type="NCBI Taxonomy" id="1033252"/>
    <lineage>
        <taxon>Eukaryota</taxon>
        <taxon>Fungi</taxon>
        <taxon>Dikarya</taxon>
        <taxon>Basidiomycota</taxon>
        <taxon>Agaricomycotina</taxon>
        <taxon>Agaricomycetes</taxon>
        <taxon>Agaricomycetidae</taxon>
        <taxon>Agaricales</taxon>
        <taxon>Marasmiineae</taxon>
        <taxon>Mycenaceae</taxon>
        <taxon>Mycena</taxon>
    </lineage>
</organism>
<name>A0AAD7IWU0_9AGAR</name>
<dbReference type="Proteomes" id="UP001215598">
    <property type="component" value="Unassembled WGS sequence"/>
</dbReference>
<sequence length="84" mass="9170">MDGVYSIAAGLVLRLVVDAATFHNIKLSGTLVGLWEGVVLLHYLNKAPGSTDPYLAYGVRLFVDFLVTESLFKLVIVLLWSTMG</sequence>
<accession>A0AAD7IWU0</accession>
<reference evidence="1" key="1">
    <citation type="submission" date="2023-03" db="EMBL/GenBank/DDBJ databases">
        <title>Massive genome expansion in bonnet fungi (Mycena s.s.) driven by repeated elements and novel gene families across ecological guilds.</title>
        <authorList>
            <consortium name="Lawrence Berkeley National Laboratory"/>
            <person name="Harder C.B."/>
            <person name="Miyauchi S."/>
            <person name="Viragh M."/>
            <person name="Kuo A."/>
            <person name="Thoen E."/>
            <person name="Andreopoulos B."/>
            <person name="Lu D."/>
            <person name="Skrede I."/>
            <person name="Drula E."/>
            <person name="Henrissat B."/>
            <person name="Morin E."/>
            <person name="Kohler A."/>
            <person name="Barry K."/>
            <person name="LaButti K."/>
            <person name="Morin E."/>
            <person name="Salamov A."/>
            <person name="Lipzen A."/>
            <person name="Mereny Z."/>
            <person name="Hegedus B."/>
            <person name="Baldrian P."/>
            <person name="Stursova M."/>
            <person name="Weitz H."/>
            <person name="Taylor A."/>
            <person name="Grigoriev I.V."/>
            <person name="Nagy L.G."/>
            <person name="Martin F."/>
            <person name="Kauserud H."/>
        </authorList>
    </citation>
    <scope>NUCLEOTIDE SEQUENCE</scope>
    <source>
        <strain evidence="1">CBHHK182m</strain>
    </source>
</reference>
<comment type="caution">
    <text evidence="1">The sequence shown here is derived from an EMBL/GenBank/DDBJ whole genome shotgun (WGS) entry which is preliminary data.</text>
</comment>
<feature type="non-terminal residue" evidence="1">
    <location>
        <position position="84"/>
    </location>
</feature>
<dbReference type="EMBL" id="JARKIB010000066">
    <property type="protein sequence ID" value="KAJ7750306.1"/>
    <property type="molecule type" value="Genomic_DNA"/>
</dbReference>
<protein>
    <submittedName>
        <fullName evidence="1">Uncharacterized protein</fullName>
    </submittedName>
</protein>
<evidence type="ECO:0000313" key="1">
    <source>
        <dbReference type="EMBL" id="KAJ7750306.1"/>
    </source>
</evidence>
<proteinExistence type="predicted"/>
<gene>
    <name evidence="1" type="ORF">B0H16DRAFT_1266466</name>
</gene>
<keyword evidence="2" id="KW-1185">Reference proteome</keyword>